<dbReference type="InterPro" id="IPR036397">
    <property type="entry name" value="RNaseH_sf"/>
</dbReference>
<sequence>MECFRTTFTLNNNIHSVGCRIVRTEEVVAAVQESIEEDPNQSIPFKIQLVQELKPNDYRMRRQFGEWAEAQIDIDIEFLLKILFCDEAHFWLNGYVNKQNCHIWSEDYLQSIVETPLHRALWAGGVVSSHVFKNVDGQNITVNGERYRDMIRIFFVPQLTGNNLADM</sequence>
<reference evidence="1" key="1">
    <citation type="submission" date="2022-03" db="EMBL/GenBank/DDBJ databases">
        <authorList>
            <person name="Tunstrom K."/>
        </authorList>
    </citation>
    <scope>NUCLEOTIDE SEQUENCE</scope>
</reference>
<evidence type="ECO:0000313" key="1">
    <source>
        <dbReference type="EMBL" id="CAH2088989.1"/>
    </source>
</evidence>
<evidence type="ECO:0000313" key="2">
    <source>
        <dbReference type="Proteomes" id="UP001153954"/>
    </source>
</evidence>
<dbReference type="Proteomes" id="UP001153954">
    <property type="component" value="Unassembled WGS sequence"/>
</dbReference>
<name>A0AAU9TU38_EUPED</name>
<protein>
    <submittedName>
        <fullName evidence="1">Uncharacterized protein</fullName>
    </submittedName>
</protein>
<dbReference type="EMBL" id="CAKOGL010000007">
    <property type="protein sequence ID" value="CAH2088989.1"/>
    <property type="molecule type" value="Genomic_DNA"/>
</dbReference>
<organism evidence="1 2">
    <name type="scientific">Euphydryas editha</name>
    <name type="common">Edith's checkerspot</name>
    <dbReference type="NCBI Taxonomy" id="104508"/>
    <lineage>
        <taxon>Eukaryota</taxon>
        <taxon>Metazoa</taxon>
        <taxon>Ecdysozoa</taxon>
        <taxon>Arthropoda</taxon>
        <taxon>Hexapoda</taxon>
        <taxon>Insecta</taxon>
        <taxon>Pterygota</taxon>
        <taxon>Neoptera</taxon>
        <taxon>Endopterygota</taxon>
        <taxon>Lepidoptera</taxon>
        <taxon>Glossata</taxon>
        <taxon>Ditrysia</taxon>
        <taxon>Papilionoidea</taxon>
        <taxon>Nymphalidae</taxon>
        <taxon>Nymphalinae</taxon>
        <taxon>Euphydryas</taxon>
    </lineage>
</organism>
<proteinExistence type="predicted"/>
<dbReference type="AlphaFoldDB" id="A0AAU9TU38"/>
<dbReference type="PANTHER" id="PTHR47326:SF1">
    <property type="entry name" value="HTH PSQ-TYPE DOMAIN-CONTAINING PROTEIN"/>
    <property type="match status" value="1"/>
</dbReference>
<gene>
    <name evidence="1" type="ORF">EEDITHA_LOCUS5089</name>
</gene>
<dbReference type="GO" id="GO:0003676">
    <property type="term" value="F:nucleic acid binding"/>
    <property type="evidence" value="ECO:0007669"/>
    <property type="project" value="InterPro"/>
</dbReference>
<accession>A0AAU9TU38</accession>
<dbReference type="PANTHER" id="PTHR47326">
    <property type="entry name" value="TRANSPOSABLE ELEMENT TC3 TRANSPOSASE-LIKE PROTEIN"/>
    <property type="match status" value="1"/>
</dbReference>
<dbReference type="Gene3D" id="3.30.420.10">
    <property type="entry name" value="Ribonuclease H-like superfamily/Ribonuclease H"/>
    <property type="match status" value="1"/>
</dbReference>
<keyword evidence="2" id="KW-1185">Reference proteome</keyword>
<comment type="caution">
    <text evidence="1">The sequence shown here is derived from an EMBL/GenBank/DDBJ whole genome shotgun (WGS) entry which is preliminary data.</text>
</comment>